<evidence type="ECO:0000313" key="2">
    <source>
        <dbReference type="Proteomes" id="UP000184532"/>
    </source>
</evidence>
<name>A0A1M5Q5W6_9FLAO</name>
<keyword evidence="2" id="KW-1185">Reference proteome</keyword>
<sequence>MNIRPTSIPIITSRDSILVSKFLSSKLTLKTIPTNMYMGPIKNTPKPIYPPQGLPGKKLFPVIKYIIPVIVYINPNIVKMGMCITFSFKEIRLFDNS</sequence>
<dbReference type="AlphaFoldDB" id="A0A1M5Q5W6"/>
<organism evidence="1 2">
    <name type="scientific">Flagellimonas flava</name>
    <dbReference type="NCBI Taxonomy" id="570519"/>
    <lineage>
        <taxon>Bacteria</taxon>
        <taxon>Pseudomonadati</taxon>
        <taxon>Bacteroidota</taxon>
        <taxon>Flavobacteriia</taxon>
        <taxon>Flavobacteriales</taxon>
        <taxon>Flavobacteriaceae</taxon>
        <taxon>Flagellimonas</taxon>
    </lineage>
</organism>
<dbReference type="EMBL" id="FQWL01000011">
    <property type="protein sequence ID" value="SHH09316.1"/>
    <property type="molecule type" value="Genomic_DNA"/>
</dbReference>
<dbReference type="Proteomes" id="UP000184532">
    <property type="component" value="Unassembled WGS sequence"/>
</dbReference>
<evidence type="ECO:0000313" key="1">
    <source>
        <dbReference type="EMBL" id="SHH09316.1"/>
    </source>
</evidence>
<protein>
    <submittedName>
        <fullName evidence="1">Uncharacterized protein</fullName>
    </submittedName>
</protein>
<reference evidence="2" key="1">
    <citation type="submission" date="2016-11" db="EMBL/GenBank/DDBJ databases">
        <authorList>
            <person name="Varghese N."/>
            <person name="Submissions S."/>
        </authorList>
    </citation>
    <scope>NUCLEOTIDE SEQUENCE [LARGE SCALE GENOMIC DNA]</scope>
    <source>
        <strain evidence="2">DSM 22638</strain>
    </source>
</reference>
<gene>
    <name evidence="1" type="ORF">SAMN04488116_3514</name>
</gene>
<proteinExistence type="predicted"/>
<accession>A0A1M5Q5W6</accession>